<accession>A0A2V3U9S2</accession>
<feature type="transmembrane region" description="Helical" evidence="7">
    <location>
        <begin position="100"/>
        <end position="121"/>
    </location>
</feature>
<feature type="transmembrane region" description="Helical" evidence="7">
    <location>
        <begin position="133"/>
        <end position="160"/>
    </location>
</feature>
<evidence type="ECO:0000256" key="2">
    <source>
        <dbReference type="ARBA" id="ARBA00022448"/>
    </source>
</evidence>
<organism evidence="8 9">
    <name type="scientific">Chelatococcus asaccharovorans</name>
    <dbReference type="NCBI Taxonomy" id="28210"/>
    <lineage>
        <taxon>Bacteria</taxon>
        <taxon>Pseudomonadati</taxon>
        <taxon>Pseudomonadota</taxon>
        <taxon>Alphaproteobacteria</taxon>
        <taxon>Hyphomicrobiales</taxon>
        <taxon>Chelatococcaceae</taxon>
        <taxon>Chelatococcus</taxon>
    </lineage>
</organism>
<keyword evidence="5 7" id="KW-1133">Transmembrane helix</keyword>
<dbReference type="SUPFAM" id="SSF161098">
    <property type="entry name" value="MetI-like"/>
    <property type="match status" value="1"/>
</dbReference>
<dbReference type="InterPro" id="IPR000515">
    <property type="entry name" value="MetI-like"/>
</dbReference>
<evidence type="ECO:0000256" key="6">
    <source>
        <dbReference type="ARBA" id="ARBA00023136"/>
    </source>
</evidence>
<dbReference type="PANTHER" id="PTHR43163:SF2">
    <property type="entry name" value="ABC TRANSPORTER PERMEASE PROTEIN"/>
    <property type="match status" value="1"/>
</dbReference>
<comment type="similarity">
    <text evidence="7">Belongs to the binding-protein-dependent transport system permease family.</text>
</comment>
<dbReference type="InterPro" id="IPR045621">
    <property type="entry name" value="BPD_transp_1_N"/>
</dbReference>
<keyword evidence="3" id="KW-1003">Cell membrane</keyword>
<dbReference type="OrthoDB" id="9807402at2"/>
<dbReference type="AlphaFoldDB" id="A0A2V3U9S2"/>
<dbReference type="Pfam" id="PF00528">
    <property type="entry name" value="BPD_transp_1"/>
    <property type="match status" value="1"/>
</dbReference>
<proteinExistence type="inferred from homology"/>
<keyword evidence="6 7" id="KW-0472">Membrane</keyword>
<feature type="transmembrane region" description="Helical" evidence="7">
    <location>
        <begin position="188"/>
        <end position="212"/>
    </location>
</feature>
<dbReference type="PANTHER" id="PTHR43163">
    <property type="entry name" value="DIPEPTIDE TRANSPORT SYSTEM PERMEASE PROTEIN DPPB-RELATED"/>
    <property type="match status" value="1"/>
</dbReference>
<evidence type="ECO:0000256" key="4">
    <source>
        <dbReference type="ARBA" id="ARBA00022692"/>
    </source>
</evidence>
<comment type="subcellular location">
    <subcellularLocation>
        <location evidence="1 7">Cell membrane</location>
        <topology evidence="1 7">Multi-pass membrane protein</topology>
    </subcellularLocation>
</comment>
<gene>
    <name evidence="8" type="ORF">C7450_104202</name>
</gene>
<dbReference type="PROSITE" id="PS50928">
    <property type="entry name" value="ABC_TM1"/>
    <property type="match status" value="1"/>
</dbReference>
<reference evidence="8 9" key="1">
    <citation type="submission" date="2018-05" db="EMBL/GenBank/DDBJ databases">
        <title>Genomic Encyclopedia of Type Strains, Phase IV (KMG-IV): sequencing the most valuable type-strain genomes for metagenomic binning, comparative biology and taxonomic classification.</title>
        <authorList>
            <person name="Goeker M."/>
        </authorList>
    </citation>
    <scope>NUCLEOTIDE SEQUENCE [LARGE SCALE GENOMIC DNA]</scope>
    <source>
        <strain evidence="8 9">DSM 6462</strain>
    </source>
</reference>
<dbReference type="GO" id="GO:0055085">
    <property type="term" value="P:transmembrane transport"/>
    <property type="evidence" value="ECO:0007669"/>
    <property type="project" value="InterPro"/>
</dbReference>
<keyword evidence="4 7" id="KW-0812">Transmembrane</keyword>
<feature type="transmembrane region" description="Helical" evidence="7">
    <location>
        <begin position="290"/>
        <end position="314"/>
    </location>
</feature>
<evidence type="ECO:0000256" key="5">
    <source>
        <dbReference type="ARBA" id="ARBA00022989"/>
    </source>
</evidence>
<keyword evidence="9" id="KW-1185">Reference proteome</keyword>
<evidence type="ECO:0000256" key="3">
    <source>
        <dbReference type="ARBA" id="ARBA00022475"/>
    </source>
</evidence>
<keyword evidence="2 7" id="KW-0813">Transport</keyword>
<dbReference type="Pfam" id="PF19300">
    <property type="entry name" value="BPD_transp_1_N"/>
    <property type="match status" value="1"/>
</dbReference>
<dbReference type="InterPro" id="IPR035906">
    <property type="entry name" value="MetI-like_sf"/>
</dbReference>
<dbReference type="EMBL" id="QJJK01000004">
    <property type="protein sequence ID" value="PXW60150.1"/>
    <property type="molecule type" value="Genomic_DNA"/>
</dbReference>
<evidence type="ECO:0000313" key="9">
    <source>
        <dbReference type="Proteomes" id="UP000248021"/>
    </source>
</evidence>
<dbReference type="CDD" id="cd06261">
    <property type="entry name" value="TM_PBP2"/>
    <property type="match status" value="1"/>
</dbReference>
<name>A0A2V3U9S2_9HYPH</name>
<comment type="caution">
    <text evidence="8">The sequence shown here is derived from an EMBL/GenBank/DDBJ whole genome shotgun (WGS) entry which is preliminary data.</text>
</comment>
<dbReference type="Gene3D" id="1.10.3720.10">
    <property type="entry name" value="MetI-like"/>
    <property type="match status" value="1"/>
</dbReference>
<feature type="transmembrane region" description="Helical" evidence="7">
    <location>
        <begin position="12"/>
        <end position="31"/>
    </location>
</feature>
<evidence type="ECO:0000256" key="1">
    <source>
        <dbReference type="ARBA" id="ARBA00004651"/>
    </source>
</evidence>
<evidence type="ECO:0000313" key="8">
    <source>
        <dbReference type="EMBL" id="PXW60150.1"/>
    </source>
</evidence>
<dbReference type="GO" id="GO:0005886">
    <property type="term" value="C:plasma membrane"/>
    <property type="evidence" value="ECO:0007669"/>
    <property type="project" value="UniProtKB-SubCell"/>
</dbReference>
<dbReference type="Proteomes" id="UP000248021">
    <property type="component" value="Unassembled WGS sequence"/>
</dbReference>
<protein>
    <submittedName>
        <fullName evidence="8">Peptide/nickel transport system permease protein</fullName>
    </submittedName>
</protein>
<evidence type="ECO:0000256" key="7">
    <source>
        <dbReference type="RuleBase" id="RU363032"/>
    </source>
</evidence>
<dbReference type="RefSeq" id="WP_110374494.1">
    <property type="nucleotide sequence ID" value="NZ_CAKNFM010000006.1"/>
</dbReference>
<sequence length="325" mass="35191">MTLYILRRILQSAFVALAMSMIVFVGLNVVGNPVDILMPADASQQDIADAIARLGLDRPLHEQYFVFLKNALTGNLGISFVNGQSALATVVERLPATLELAVVAMILALVIGIPLGFLAGLRPNSLPAKAIMSSSIVAFSLPTFWIGIVFIMLFAVQLGWLPSGGRGLTRSVFGLELSVLTLDGLKHILLPALTLSLFKIALIIRLTAAGTVEVSGQDYVKFARAKGVRRGRITYVHILKNVILPVMTVSAMEFGNIIAFSVVTETVYSWPGMGKLLIDAIRMVDRPVVVAYLIVCVLIFMILNLIVDIVYSILDPRISLKSESA</sequence>